<dbReference type="Proteomes" id="UP000275267">
    <property type="component" value="Unassembled WGS sequence"/>
</dbReference>
<organism evidence="2 3">
    <name type="scientific">Panicum miliaceum</name>
    <name type="common">Proso millet</name>
    <name type="synonym">Broomcorn millet</name>
    <dbReference type="NCBI Taxonomy" id="4540"/>
    <lineage>
        <taxon>Eukaryota</taxon>
        <taxon>Viridiplantae</taxon>
        <taxon>Streptophyta</taxon>
        <taxon>Embryophyta</taxon>
        <taxon>Tracheophyta</taxon>
        <taxon>Spermatophyta</taxon>
        <taxon>Magnoliopsida</taxon>
        <taxon>Liliopsida</taxon>
        <taxon>Poales</taxon>
        <taxon>Poaceae</taxon>
        <taxon>PACMAD clade</taxon>
        <taxon>Panicoideae</taxon>
        <taxon>Panicodae</taxon>
        <taxon>Paniceae</taxon>
        <taxon>Panicinae</taxon>
        <taxon>Panicum</taxon>
        <taxon>Panicum sect. Panicum</taxon>
    </lineage>
</organism>
<dbReference type="OrthoDB" id="21264at2759"/>
<dbReference type="Pfam" id="PF26055">
    <property type="entry name" value="Mtase_EDM2"/>
    <property type="match status" value="1"/>
</dbReference>
<evidence type="ECO:0000313" key="2">
    <source>
        <dbReference type="EMBL" id="RLM61184.1"/>
    </source>
</evidence>
<keyword evidence="3" id="KW-1185">Reference proteome</keyword>
<dbReference type="InterPro" id="IPR058939">
    <property type="entry name" value="Mtase_EDM2"/>
</dbReference>
<comment type="caution">
    <text evidence="2">The sequence shown here is derived from an EMBL/GenBank/DDBJ whole genome shotgun (WGS) entry which is preliminary data.</text>
</comment>
<evidence type="ECO:0000313" key="3">
    <source>
        <dbReference type="Proteomes" id="UP000275267"/>
    </source>
</evidence>
<name>A0A3L6PMX6_PANMI</name>
<accession>A0A3L6PMX6</accession>
<feature type="domain" description="DM2" evidence="1">
    <location>
        <begin position="50"/>
        <end position="96"/>
    </location>
</feature>
<sequence length="185" mass="19945">MDAAAAQGRFPLRVVSCLHPLSGGGLRNRRRNRHQALSKIVELVGGTRGPTTTATLDKKYPPYELIWQDSQQLAGKSFYLPGSLDADNKEAAAVKAEMAAIRDARDHLHAANEEGMSLHQADTFRTHRSHVNGDIVALLRCGRDIRAEARCSPGCCRAGTVPLVPAAPRPAHLGRRGSSSLLPAQ</sequence>
<protein>
    <submittedName>
        <fullName evidence="2">Syntaxin-related protein KNOLLE-like</fullName>
    </submittedName>
</protein>
<proteinExistence type="predicted"/>
<dbReference type="AlphaFoldDB" id="A0A3L6PMX6"/>
<dbReference type="STRING" id="4540.A0A3L6PMX6"/>
<reference evidence="3" key="1">
    <citation type="journal article" date="2019" name="Nat. Commun.">
        <title>The genome of broomcorn millet.</title>
        <authorList>
            <person name="Zou C."/>
            <person name="Miki D."/>
            <person name="Li D."/>
            <person name="Tang Q."/>
            <person name="Xiao L."/>
            <person name="Rajput S."/>
            <person name="Deng P."/>
            <person name="Jia W."/>
            <person name="Huang R."/>
            <person name="Zhang M."/>
            <person name="Sun Y."/>
            <person name="Hu J."/>
            <person name="Fu X."/>
            <person name="Schnable P.S."/>
            <person name="Li F."/>
            <person name="Zhang H."/>
            <person name="Feng B."/>
            <person name="Zhu X."/>
            <person name="Liu R."/>
            <person name="Schnable J.C."/>
            <person name="Zhu J.-K."/>
            <person name="Zhang H."/>
        </authorList>
    </citation>
    <scope>NUCLEOTIDE SEQUENCE [LARGE SCALE GENOMIC DNA]</scope>
</reference>
<evidence type="ECO:0000259" key="1">
    <source>
        <dbReference type="Pfam" id="PF26055"/>
    </source>
</evidence>
<dbReference type="EMBL" id="PQIB02000016">
    <property type="protein sequence ID" value="RLM61184.1"/>
    <property type="molecule type" value="Genomic_DNA"/>
</dbReference>
<gene>
    <name evidence="2" type="ORF">C2845_PM14G18100</name>
</gene>